<dbReference type="PROSITE" id="PS00636">
    <property type="entry name" value="DNAJ_1"/>
    <property type="match status" value="1"/>
</dbReference>
<dbReference type="PANTHER" id="PTHR43096:SF10">
    <property type="entry name" value="CHAPERONE PROTEIN DNAJ A6, CHLOROPLASTIC"/>
    <property type="match status" value="1"/>
</dbReference>
<dbReference type="STRING" id="1169540.A0A0G4GN89"/>
<dbReference type="InParanoid" id="A0A0G4GN89"/>
<keyword evidence="2" id="KW-1133">Transmembrane helix</keyword>
<feature type="compositionally biased region" description="Low complexity" evidence="1">
    <location>
        <begin position="150"/>
        <end position="172"/>
    </location>
</feature>
<feature type="compositionally biased region" description="Basic and acidic residues" evidence="1">
    <location>
        <begin position="184"/>
        <end position="206"/>
    </location>
</feature>
<dbReference type="Pfam" id="PF00226">
    <property type="entry name" value="DnaJ"/>
    <property type="match status" value="1"/>
</dbReference>
<dbReference type="InterPro" id="IPR018253">
    <property type="entry name" value="DnaJ_domain_CS"/>
</dbReference>
<evidence type="ECO:0000313" key="5">
    <source>
        <dbReference type="Proteomes" id="UP000041254"/>
    </source>
</evidence>
<dbReference type="Gene3D" id="1.10.287.110">
    <property type="entry name" value="DnaJ domain"/>
    <property type="match status" value="1"/>
</dbReference>
<feature type="compositionally biased region" description="Basic and acidic residues" evidence="1">
    <location>
        <begin position="72"/>
        <end position="85"/>
    </location>
</feature>
<keyword evidence="2" id="KW-0472">Membrane</keyword>
<name>A0A0G4GN89_VITBC</name>
<feature type="transmembrane region" description="Helical" evidence="2">
    <location>
        <begin position="279"/>
        <end position="298"/>
    </location>
</feature>
<dbReference type="CDD" id="cd06257">
    <property type="entry name" value="DnaJ"/>
    <property type="match status" value="1"/>
</dbReference>
<dbReference type="OrthoDB" id="310752at2759"/>
<sequence length="299" mass="34094">MSASCGFLRRSLPRLNLYIRLGVRQNASPEEIKAAFRELAKKYHPDLNPGLPEALEKFKKIQEAYSVLSNDSSRRQYDSSSHWDGDVWPNRSRPPPGARPWGPSDRDNVWNKTETMGHFNWRKRHEEWARREASHYADTDSTDDGGGDSADGSAASSATASPSSSSRSGRSRPIFRTSEANAEAMRKRMSREELEEAERERDAQMDAWRAEVERQFAQMKQAKEEAEGPQLGVASGWFRRRHQTASESAHERFEKKKDVWDRAEAREAADTWWVRLRGALFVAVAAPLVFTFGKVFLYG</sequence>
<dbReference type="Proteomes" id="UP000041254">
    <property type="component" value="Unassembled WGS sequence"/>
</dbReference>
<dbReference type="InterPro" id="IPR001623">
    <property type="entry name" value="DnaJ_domain"/>
</dbReference>
<keyword evidence="5" id="KW-1185">Reference proteome</keyword>
<dbReference type="GO" id="GO:0042026">
    <property type="term" value="P:protein refolding"/>
    <property type="evidence" value="ECO:0007669"/>
    <property type="project" value="TreeGrafter"/>
</dbReference>
<evidence type="ECO:0000256" key="2">
    <source>
        <dbReference type="SAM" id="Phobius"/>
    </source>
</evidence>
<dbReference type="PRINTS" id="PR00625">
    <property type="entry name" value="JDOMAIN"/>
</dbReference>
<feature type="region of interest" description="Disordered" evidence="1">
    <location>
        <begin position="134"/>
        <end position="206"/>
    </location>
</feature>
<accession>A0A0G4GN89</accession>
<evidence type="ECO:0000313" key="4">
    <source>
        <dbReference type="EMBL" id="CEM31663.1"/>
    </source>
</evidence>
<dbReference type="GO" id="GO:0005737">
    <property type="term" value="C:cytoplasm"/>
    <property type="evidence" value="ECO:0007669"/>
    <property type="project" value="TreeGrafter"/>
</dbReference>
<evidence type="ECO:0000256" key="1">
    <source>
        <dbReference type="SAM" id="MobiDB-lite"/>
    </source>
</evidence>
<feature type="domain" description="J" evidence="3">
    <location>
        <begin position="16"/>
        <end position="81"/>
    </location>
</feature>
<feature type="region of interest" description="Disordered" evidence="1">
    <location>
        <begin position="69"/>
        <end position="109"/>
    </location>
</feature>
<dbReference type="PROSITE" id="PS50076">
    <property type="entry name" value="DNAJ_2"/>
    <property type="match status" value="1"/>
</dbReference>
<dbReference type="GO" id="GO:0051082">
    <property type="term" value="F:unfolded protein binding"/>
    <property type="evidence" value="ECO:0007669"/>
    <property type="project" value="TreeGrafter"/>
</dbReference>
<dbReference type="EMBL" id="CDMY01000734">
    <property type="protein sequence ID" value="CEM31663.1"/>
    <property type="molecule type" value="Genomic_DNA"/>
</dbReference>
<dbReference type="SMART" id="SM00271">
    <property type="entry name" value="DnaJ"/>
    <property type="match status" value="1"/>
</dbReference>
<dbReference type="PANTHER" id="PTHR43096">
    <property type="entry name" value="DNAJ HOMOLOG 1, MITOCHONDRIAL-RELATED"/>
    <property type="match status" value="1"/>
</dbReference>
<dbReference type="SUPFAM" id="SSF46565">
    <property type="entry name" value="Chaperone J-domain"/>
    <property type="match status" value="1"/>
</dbReference>
<dbReference type="AlphaFoldDB" id="A0A0G4GN89"/>
<keyword evidence="2" id="KW-0812">Transmembrane</keyword>
<gene>
    <name evidence="4" type="ORF">Vbra_22352</name>
</gene>
<organism evidence="4 5">
    <name type="scientific">Vitrella brassicaformis (strain CCMP3155)</name>
    <dbReference type="NCBI Taxonomy" id="1169540"/>
    <lineage>
        <taxon>Eukaryota</taxon>
        <taxon>Sar</taxon>
        <taxon>Alveolata</taxon>
        <taxon>Colpodellida</taxon>
        <taxon>Vitrellaceae</taxon>
        <taxon>Vitrella</taxon>
    </lineage>
</organism>
<reference evidence="4 5" key="1">
    <citation type="submission" date="2014-11" db="EMBL/GenBank/DDBJ databases">
        <authorList>
            <person name="Zhu J."/>
            <person name="Qi W."/>
            <person name="Song R."/>
        </authorList>
    </citation>
    <scope>NUCLEOTIDE SEQUENCE [LARGE SCALE GENOMIC DNA]</scope>
</reference>
<proteinExistence type="predicted"/>
<protein>
    <recommendedName>
        <fullName evidence="3">J domain-containing protein</fullName>
    </recommendedName>
</protein>
<dbReference type="VEuPathDB" id="CryptoDB:Vbra_22352"/>
<evidence type="ECO:0000259" key="3">
    <source>
        <dbReference type="PROSITE" id="PS50076"/>
    </source>
</evidence>
<dbReference type="InterPro" id="IPR036869">
    <property type="entry name" value="J_dom_sf"/>
</dbReference>